<gene>
    <name evidence="1" type="ORF">D9611_003549</name>
</gene>
<dbReference type="Proteomes" id="UP000541558">
    <property type="component" value="Unassembled WGS sequence"/>
</dbReference>
<organism evidence="1 2">
    <name type="scientific">Ephemerocybe angulata</name>
    <dbReference type="NCBI Taxonomy" id="980116"/>
    <lineage>
        <taxon>Eukaryota</taxon>
        <taxon>Fungi</taxon>
        <taxon>Dikarya</taxon>
        <taxon>Basidiomycota</taxon>
        <taxon>Agaricomycotina</taxon>
        <taxon>Agaricomycetes</taxon>
        <taxon>Agaricomycetidae</taxon>
        <taxon>Agaricales</taxon>
        <taxon>Agaricineae</taxon>
        <taxon>Psathyrellaceae</taxon>
        <taxon>Ephemerocybe</taxon>
    </lineage>
</organism>
<comment type="caution">
    <text evidence="1">The sequence shown here is derived from an EMBL/GenBank/DDBJ whole genome shotgun (WGS) entry which is preliminary data.</text>
</comment>
<evidence type="ECO:0000313" key="2">
    <source>
        <dbReference type="Proteomes" id="UP000541558"/>
    </source>
</evidence>
<keyword evidence="2" id="KW-1185">Reference proteome</keyword>
<protein>
    <submittedName>
        <fullName evidence="1">Uncharacterized protein</fullName>
    </submittedName>
</protein>
<sequence length="346" mass="38034">MDCAGTMSMFFHVGQDARGPTDRVFGLTNCHVLRTDTETDYEFNDGDSKDHVYLCSSRRFQRGLDDVETAIKKARANADSAASGLQGPGADEQTKERLESDLKNLITFRDKLRSQWGDGQFDRNIGHVVYAPAIHIDRGNTEFTADWAAFEASKAQCSAGYKGNYVFLGSDTVQLELLNQNAPHKPFAFPDEGKIRLSDFASQTTLAVLPSRDNLGNECLFVAKGGSTTDLTIGRFSGIQACLHKNGIRSMAYAVYNSGDSHNQSFAKPGDSGSIVWYAVGDQGHIVGQLRSGSVVNDRNGGSHVTYLTPGWWLRDQVLQKFPHADFFRTAWTVESLEESDGHLSS</sequence>
<accession>A0A8H5EYR0</accession>
<name>A0A8H5EYR0_9AGAR</name>
<proteinExistence type="predicted"/>
<reference evidence="1 2" key="1">
    <citation type="journal article" date="2020" name="ISME J.">
        <title>Uncovering the hidden diversity of litter-decomposition mechanisms in mushroom-forming fungi.</title>
        <authorList>
            <person name="Floudas D."/>
            <person name="Bentzer J."/>
            <person name="Ahren D."/>
            <person name="Johansson T."/>
            <person name="Persson P."/>
            <person name="Tunlid A."/>
        </authorList>
    </citation>
    <scope>NUCLEOTIDE SEQUENCE [LARGE SCALE GENOMIC DNA]</scope>
    <source>
        <strain evidence="1 2">CBS 175.51</strain>
    </source>
</reference>
<dbReference type="OrthoDB" id="5424209at2759"/>
<dbReference type="EMBL" id="JAACJK010000219">
    <property type="protein sequence ID" value="KAF5317187.1"/>
    <property type="molecule type" value="Genomic_DNA"/>
</dbReference>
<evidence type="ECO:0000313" key="1">
    <source>
        <dbReference type="EMBL" id="KAF5317187.1"/>
    </source>
</evidence>
<dbReference type="AlphaFoldDB" id="A0A8H5EYR0"/>